<name>A0A7X1AYU9_9BACT</name>
<keyword evidence="8" id="KW-1185">Reference proteome</keyword>
<dbReference type="InterPro" id="IPR022237">
    <property type="entry name" value="PsiD-like"/>
</dbReference>
<keyword evidence="5" id="KW-0732">Signal</keyword>
<feature type="signal peptide" evidence="5">
    <location>
        <begin position="1"/>
        <end position="25"/>
    </location>
</feature>
<keyword evidence="4" id="KW-0670">Pyruvate</keyword>
<dbReference type="AlphaFoldDB" id="A0A7X1AYU9"/>
<dbReference type="Pfam" id="PF12588">
    <property type="entry name" value="PSDC"/>
    <property type="match status" value="1"/>
</dbReference>
<dbReference type="Pfam" id="PF02666">
    <property type="entry name" value="PS_Dcarbxylase"/>
    <property type="match status" value="1"/>
</dbReference>
<keyword evidence="1" id="KW-0210">Decarboxylase</keyword>
<keyword evidence="2" id="KW-0865">Zymogen</keyword>
<dbReference type="EMBL" id="JACHVA010000092">
    <property type="protein sequence ID" value="MBC2602459.1"/>
    <property type="molecule type" value="Genomic_DNA"/>
</dbReference>
<organism evidence="7 8">
    <name type="scientific">Puniceicoccus vermicola</name>
    <dbReference type="NCBI Taxonomy" id="388746"/>
    <lineage>
        <taxon>Bacteria</taxon>
        <taxon>Pseudomonadati</taxon>
        <taxon>Verrucomicrobiota</taxon>
        <taxon>Opitutia</taxon>
        <taxon>Puniceicoccales</taxon>
        <taxon>Puniceicoccaceae</taxon>
        <taxon>Puniceicoccus</taxon>
    </lineage>
</organism>
<comment type="caution">
    <text evidence="7">The sequence shown here is derived from an EMBL/GenBank/DDBJ whole genome shotgun (WGS) entry which is preliminary data.</text>
</comment>
<dbReference type="Proteomes" id="UP000525652">
    <property type="component" value="Unassembled WGS sequence"/>
</dbReference>
<evidence type="ECO:0000256" key="4">
    <source>
        <dbReference type="ARBA" id="ARBA00023317"/>
    </source>
</evidence>
<keyword evidence="3" id="KW-0456">Lyase</keyword>
<feature type="domain" description="L-tryptophan decarboxylase PsiD-like" evidence="6">
    <location>
        <begin position="39"/>
        <end position="174"/>
    </location>
</feature>
<dbReference type="GO" id="GO:0004609">
    <property type="term" value="F:phosphatidylserine decarboxylase activity"/>
    <property type="evidence" value="ECO:0007669"/>
    <property type="project" value="InterPro"/>
</dbReference>
<dbReference type="GO" id="GO:0006646">
    <property type="term" value="P:phosphatidylethanolamine biosynthetic process"/>
    <property type="evidence" value="ECO:0007669"/>
    <property type="project" value="TreeGrafter"/>
</dbReference>
<dbReference type="InterPro" id="IPR003817">
    <property type="entry name" value="PS_Dcarbxylase"/>
</dbReference>
<proteinExistence type="predicted"/>
<dbReference type="PANTHER" id="PTHR10067:SF9">
    <property type="entry name" value="PHOSPHATIDYLSERINE DECARBOXYLASE FAMILY PROTEIN (AFU_ORTHOLOGUE AFUA_7G01730)"/>
    <property type="match status" value="1"/>
</dbReference>
<evidence type="ECO:0000256" key="2">
    <source>
        <dbReference type="ARBA" id="ARBA00023145"/>
    </source>
</evidence>
<evidence type="ECO:0000256" key="3">
    <source>
        <dbReference type="ARBA" id="ARBA00023239"/>
    </source>
</evidence>
<dbReference type="PANTHER" id="PTHR10067">
    <property type="entry name" value="PHOSPHATIDYLSERINE DECARBOXYLASE"/>
    <property type="match status" value="1"/>
</dbReference>
<evidence type="ECO:0000256" key="1">
    <source>
        <dbReference type="ARBA" id="ARBA00022793"/>
    </source>
</evidence>
<evidence type="ECO:0000256" key="5">
    <source>
        <dbReference type="SAM" id="SignalP"/>
    </source>
</evidence>
<evidence type="ECO:0000259" key="6">
    <source>
        <dbReference type="Pfam" id="PF12588"/>
    </source>
</evidence>
<reference evidence="7 8" key="1">
    <citation type="submission" date="2020-07" db="EMBL/GenBank/DDBJ databases">
        <authorList>
            <person name="Feng X."/>
        </authorList>
    </citation>
    <scope>NUCLEOTIDE SEQUENCE [LARGE SCALE GENOMIC DNA]</scope>
    <source>
        <strain evidence="7 8">JCM14086</strain>
    </source>
</reference>
<feature type="chain" id="PRO_5031144727" evidence="5">
    <location>
        <begin position="26"/>
        <end position="417"/>
    </location>
</feature>
<evidence type="ECO:0000313" key="8">
    <source>
        <dbReference type="Proteomes" id="UP000525652"/>
    </source>
</evidence>
<gene>
    <name evidence="7" type="ORF">H5P30_11785</name>
</gene>
<protein>
    <submittedName>
        <fullName evidence="7">Phosphatidylserine decarboxylase family protein</fullName>
    </submittedName>
</protein>
<accession>A0A7X1AYU9</accession>
<evidence type="ECO:0000313" key="7">
    <source>
        <dbReference type="EMBL" id="MBC2602459.1"/>
    </source>
</evidence>
<dbReference type="RefSeq" id="WP_185693142.1">
    <property type="nucleotide sequence ID" value="NZ_JACHVA010000092.1"/>
</dbReference>
<sequence length="417" mass="46279">MKLKNASFSFALCFSALVFSFGASAVAYHSDHDHSSWTPEIQALSDLIEENQEIYILFNRMFEEIPDEARFEKTPAGRPAPKNYQELLDDLNVAVHSGPTYNSSPQVGCPLNDALAWVMATPSGQVAFLDSRVNEALGKLLKKWGEYLTTTDSAEVLNDDPEIGWFGKSALEEMSGFQETFVCDPSQPHWGFTSWDNFFTRTLRPGVRPIAEPENSKVIVNPCESAPFRLSKSVKGQDQFWLKSQPYSLNTMFENDPMIEPFVGGTVYQAFLSATSYHRWHAPVSGKILKIKQIPGTFYAASPANDFYPATPAESMPYLSSVAARAYVFIESDDPDIGTIALLFIGMSEVSSCEFTVKEGEMVQKGQQLGMFHFGGSTFCLVLQPSVQAEFFLHGQTPSEDASNIQVRQKLVEVSGN</sequence>